<proteinExistence type="predicted"/>
<name>A0A9W4U1A0_9PLEO</name>
<feature type="region of interest" description="Disordered" evidence="2">
    <location>
        <begin position="493"/>
        <end position="528"/>
    </location>
</feature>
<feature type="compositionally biased region" description="Polar residues" evidence="2">
    <location>
        <begin position="163"/>
        <end position="177"/>
    </location>
</feature>
<evidence type="ECO:0000256" key="1">
    <source>
        <dbReference type="SAM" id="Coils"/>
    </source>
</evidence>
<feature type="coiled-coil region" evidence="1">
    <location>
        <begin position="399"/>
        <end position="473"/>
    </location>
</feature>
<keyword evidence="1" id="KW-0175">Coiled coil</keyword>
<feature type="compositionally biased region" description="Basic and acidic residues" evidence="2">
    <location>
        <begin position="216"/>
        <end position="226"/>
    </location>
</feature>
<evidence type="ECO:0000256" key="2">
    <source>
        <dbReference type="SAM" id="MobiDB-lite"/>
    </source>
</evidence>
<protein>
    <submittedName>
        <fullName evidence="3">Uncharacterized protein</fullName>
    </submittedName>
</protein>
<comment type="caution">
    <text evidence="3">The sequence shown here is derived from an EMBL/GenBank/DDBJ whole genome shotgun (WGS) entry which is preliminary data.</text>
</comment>
<evidence type="ECO:0000313" key="4">
    <source>
        <dbReference type="Proteomes" id="UP001152607"/>
    </source>
</evidence>
<feature type="compositionally biased region" description="Polar residues" evidence="2">
    <location>
        <begin position="121"/>
        <end position="139"/>
    </location>
</feature>
<gene>
    <name evidence="3" type="ORF">PDIGIT_LOCUS394</name>
</gene>
<keyword evidence="4" id="KW-1185">Reference proteome</keyword>
<feature type="compositionally biased region" description="Low complexity" evidence="2">
    <location>
        <begin position="45"/>
        <end position="76"/>
    </location>
</feature>
<feature type="region of interest" description="Disordered" evidence="2">
    <location>
        <begin position="1"/>
        <end position="228"/>
    </location>
</feature>
<feature type="compositionally biased region" description="Polar residues" evidence="2">
    <location>
        <begin position="7"/>
        <end position="32"/>
    </location>
</feature>
<feature type="compositionally biased region" description="Basic and acidic residues" evidence="2">
    <location>
        <begin position="185"/>
        <end position="205"/>
    </location>
</feature>
<dbReference type="OrthoDB" id="3794928at2759"/>
<sequence length="528" mass="57896">MAPGKLNPTSQPLAPSTATFDAPGSSFSTGKTSAVLLDQKKPAASISSIKTGSSRSSSPHPATAMASASMSPTSSGGWFGGWGKSKPVPAGRPSTHTRSKSWFAGGSGGKNGTSGDRASKKATTSLEATNAGSSTNGTTAPIDIPTGSTPDQAIKEKEKTGKVQCQSTSFQGPSRNPSMEALEATNHESGQKASEVEKLSLEEQLQKSVEAQLSSQRERDQARDECISSQETVKQLEKEISSLHAANHELRVESTALKESTEALEKEVSSMYTTIDELKADKESKELEIYALHASIHDLTAENISLAESKEVLEQDLAGEQKRGQQNLQDTRQALQKELDTAKSLFAELETKEATLRDALQSTQDTLKEEKLRSREMDIRLEERRASETKLEAYLRSELEKSQTLAQQQSKDLEKLREEHVRLQLEKPTKKHKITKNELQKLSIQNVELTRQLQHAQAESKQLAINLANIEKNKKSDTEASKLKFSLRDIVRRTKNDDPSRPLTSHGKLKQEAARPLTSRADRRSMII</sequence>
<reference evidence="3" key="1">
    <citation type="submission" date="2023-01" db="EMBL/GenBank/DDBJ databases">
        <authorList>
            <person name="Van Ghelder C."/>
            <person name="Rancurel C."/>
        </authorList>
    </citation>
    <scope>NUCLEOTIDE SEQUENCE</scope>
    <source>
        <strain evidence="3">CNCM I-4278</strain>
    </source>
</reference>
<accession>A0A9W4U1A0</accession>
<feature type="compositionally biased region" description="Polar residues" evidence="2">
    <location>
        <begin position="206"/>
        <end position="215"/>
    </location>
</feature>
<dbReference type="EMBL" id="CAOQHR010000001">
    <property type="protein sequence ID" value="CAI6235802.1"/>
    <property type="molecule type" value="Genomic_DNA"/>
</dbReference>
<dbReference type="AlphaFoldDB" id="A0A9W4U1A0"/>
<organism evidence="3 4">
    <name type="scientific">Periconia digitata</name>
    <dbReference type="NCBI Taxonomy" id="1303443"/>
    <lineage>
        <taxon>Eukaryota</taxon>
        <taxon>Fungi</taxon>
        <taxon>Dikarya</taxon>
        <taxon>Ascomycota</taxon>
        <taxon>Pezizomycotina</taxon>
        <taxon>Dothideomycetes</taxon>
        <taxon>Pleosporomycetidae</taxon>
        <taxon>Pleosporales</taxon>
        <taxon>Massarineae</taxon>
        <taxon>Periconiaceae</taxon>
        <taxon>Periconia</taxon>
    </lineage>
</organism>
<evidence type="ECO:0000313" key="3">
    <source>
        <dbReference type="EMBL" id="CAI6235802.1"/>
    </source>
</evidence>
<dbReference type="Proteomes" id="UP001152607">
    <property type="component" value="Unassembled WGS sequence"/>
</dbReference>